<evidence type="ECO:0000313" key="3">
    <source>
        <dbReference type="Proteomes" id="UP000092840"/>
    </source>
</evidence>
<dbReference type="InterPro" id="IPR036953">
    <property type="entry name" value="GreA/GreB_C_sf"/>
</dbReference>
<evidence type="ECO:0000313" key="4">
    <source>
        <dbReference type="Proteomes" id="UP000092871"/>
    </source>
</evidence>
<reference evidence="2 3" key="1">
    <citation type="submission" date="2016-06" db="EMBL/GenBank/DDBJ databases">
        <authorList>
            <person name="Rodrigo-Torres L."/>
            <person name="Arahal D.R."/>
        </authorList>
    </citation>
    <scope>NUCLEOTIDE SEQUENCE [LARGE SCALE GENOMIC DNA]</scope>
    <source>
        <strain evidence="2 3">CECT 5116</strain>
    </source>
</reference>
<organism evidence="1 4">
    <name type="scientific">Marinomonas gallaica</name>
    <dbReference type="NCBI Taxonomy" id="1806667"/>
    <lineage>
        <taxon>Bacteria</taxon>
        <taxon>Pseudomonadati</taxon>
        <taxon>Pseudomonadota</taxon>
        <taxon>Gammaproteobacteria</taxon>
        <taxon>Oceanospirillales</taxon>
        <taxon>Oceanospirillaceae</taxon>
        <taxon>Marinomonas</taxon>
    </lineage>
</organism>
<dbReference type="Gene3D" id="3.10.50.30">
    <property type="entry name" value="Transcription elongation factor, GreA/GreB, C-terminal domain"/>
    <property type="match status" value="1"/>
</dbReference>
<dbReference type="GO" id="GO:0032784">
    <property type="term" value="P:regulation of DNA-templated transcription elongation"/>
    <property type="evidence" value="ECO:0007669"/>
    <property type="project" value="InterPro"/>
</dbReference>
<keyword evidence="3" id="KW-1185">Reference proteome</keyword>
<sequence length="161" mass="17608">MSLDRLFEQLLLYIVGRVAIAAEAVNQAKEAATSVESVAETKWDTFGLENSYLAHGQAVRLAECEADLAYFRKFSFSNSEVIELGSVLLLSRSDGWQRIVIIAEHSGGGEFELDGEKALIVTPSTPLGKSLLLKEEGDEILMKSRGVEIDAEIAQIFMGQV</sequence>
<evidence type="ECO:0000313" key="2">
    <source>
        <dbReference type="EMBL" id="SBT21679.1"/>
    </source>
</evidence>
<evidence type="ECO:0008006" key="5">
    <source>
        <dbReference type="Google" id="ProtNLM"/>
    </source>
</evidence>
<protein>
    <recommendedName>
        <fullName evidence="5">GreA/GreB family elongation factor</fullName>
    </recommendedName>
</protein>
<dbReference type="Proteomes" id="UP000092871">
    <property type="component" value="Unassembled WGS sequence"/>
</dbReference>
<dbReference type="EMBL" id="FLRA01000023">
    <property type="protein sequence ID" value="SBT18724.1"/>
    <property type="molecule type" value="Genomic_DNA"/>
</dbReference>
<dbReference type="OrthoDB" id="5293337at2"/>
<dbReference type="EMBL" id="FLRB01000013">
    <property type="protein sequence ID" value="SBT21679.1"/>
    <property type="molecule type" value="Genomic_DNA"/>
</dbReference>
<proteinExistence type="predicted"/>
<gene>
    <name evidence="1" type="ORF">MGA5115_02871</name>
    <name evidence="2" type="ORF">MGA5116_02275</name>
</gene>
<dbReference type="RefSeq" id="WP_067037732.1">
    <property type="nucleotide sequence ID" value="NZ_FLRA01000023.1"/>
</dbReference>
<dbReference type="AlphaFoldDB" id="A0A1C3JU24"/>
<reference evidence="1 4" key="2">
    <citation type="submission" date="2016-06" db="EMBL/GenBank/DDBJ databases">
        <authorList>
            <person name="Kjaerup R.B."/>
            <person name="Dalgaard T.S."/>
            <person name="Juul-Madsen H.R."/>
        </authorList>
    </citation>
    <scope>NUCLEOTIDE SEQUENCE [LARGE SCALE GENOMIC DNA]</scope>
    <source>
        <strain evidence="1 4">CECT 5115</strain>
    </source>
</reference>
<dbReference type="GO" id="GO:0003677">
    <property type="term" value="F:DNA binding"/>
    <property type="evidence" value="ECO:0007669"/>
    <property type="project" value="InterPro"/>
</dbReference>
<dbReference type="Proteomes" id="UP000092840">
    <property type="component" value="Unassembled WGS sequence"/>
</dbReference>
<name>A0A1C3JU24_9GAMM</name>
<evidence type="ECO:0000313" key="1">
    <source>
        <dbReference type="EMBL" id="SBT18724.1"/>
    </source>
</evidence>
<accession>A0A1C3JU24</accession>